<dbReference type="AlphaFoldDB" id="X1IFU9"/>
<reference evidence="1" key="1">
    <citation type="journal article" date="2014" name="Front. Microbiol.">
        <title>High frequency of phylogenetically diverse reductive dehalogenase-homologous genes in deep subseafloor sedimentary metagenomes.</title>
        <authorList>
            <person name="Kawai M."/>
            <person name="Futagami T."/>
            <person name="Toyoda A."/>
            <person name="Takaki Y."/>
            <person name="Nishi S."/>
            <person name="Hori S."/>
            <person name="Arai W."/>
            <person name="Tsubouchi T."/>
            <person name="Morono Y."/>
            <person name="Uchiyama I."/>
            <person name="Ito T."/>
            <person name="Fujiyama A."/>
            <person name="Inagaki F."/>
            <person name="Takami H."/>
        </authorList>
    </citation>
    <scope>NUCLEOTIDE SEQUENCE</scope>
    <source>
        <strain evidence="1">Expedition CK06-06</strain>
    </source>
</reference>
<evidence type="ECO:0008006" key="2">
    <source>
        <dbReference type="Google" id="ProtNLM"/>
    </source>
</evidence>
<organism evidence="1">
    <name type="scientific">marine sediment metagenome</name>
    <dbReference type="NCBI Taxonomy" id="412755"/>
    <lineage>
        <taxon>unclassified sequences</taxon>
        <taxon>metagenomes</taxon>
        <taxon>ecological metagenomes</taxon>
    </lineage>
</organism>
<proteinExistence type="predicted"/>
<dbReference type="EMBL" id="BARU01029543">
    <property type="protein sequence ID" value="GAH68140.1"/>
    <property type="molecule type" value="Genomic_DNA"/>
</dbReference>
<gene>
    <name evidence="1" type="ORF">S03H2_46982</name>
</gene>
<sequence>MDEEEAGLCLPMCDKIVELLYNSRWHSVDELKAKIPLPPGKLAQLAPVLDFLAEFYFIEFRGEGEGEKEKSEVKITQLGLSFLELPLDDMMLLETRGNKKD</sequence>
<name>X1IFU9_9ZZZZ</name>
<comment type="caution">
    <text evidence="1">The sequence shown here is derived from an EMBL/GenBank/DDBJ whole genome shotgun (WGS) entry which is preliminary data.</text>
</comment>
<evidence type="ECO:0000313" key="1">
    <source>
        <dbReference type="EMBL" id="GAH68140.1"/>
    </source>
</evidence>
<protein>
    <recommendedName>
        <fullName evidence="2">ArnR1-like winged helix-turn-helix domain-containing protein</fullName>
    </recommendedName>
</protein>
<accession>X1IFU9</accession>